<dbReference type="Pfam" id="PF03321">
    <property type="entry name" value="GH3"/>
    <property type="match status" value="1"/>
</dbReference>
<dbReference type="PANTHER" id="PTHR31901">
    <property type="entry name" value="GH3 DOMAIN-CONTAINING PROTEIN"/>
    <property type="match status" value="1"/>
</dbReference>
<dbReference type="GO" id="GO:0016881">
    <property type="term" value="F:acid-amino acid ligase activity"/>
    <property type="evidence" value="ECO:0000318"/>
    <property type="project" value="GO_Central"/>
</dbReference>
<organism evidence="6 7">
    <name type="scientific">Theobroma cacao</name>
    <name type="common">Cacao</name>
    <name type="synonym">Cocoa</name>
    <dbReference type="NCBI Taxonomy" id="3641"/>
    <lineage>
        <taxon>Eukaryota</taxon>
        <taxon>Viridiplantae</taxon>
        <taxon>Streptophyta</taxon>
        <taxon>Embryophyta</taxon>
        <taxon>Tracheophyta</taxon>
        <taxon>Spermatophyta</taxon>
        <taxon>Magnoliopsida</taxon>
        <taxon>eudicotyledons</taxon>
        <taxon>Gunneridae</taxon>
        <taxon>Pentapetalae</taxon>
        <taxon>rosids</taxon>
        <taxon>malvids</taxon>
        <taxon>Malvales</taxon>
        <taxon>Malvaceae</taxon>
        <taxon>Byttnerioideae</taxon>
        <taxon>Theobroma</taxon>
    </lineage>
</organism>
<dbReference type="AlphaFoldDB" id="A0A061F8Y2"/>
<evidence type="ECO:0000256" key="2">
    <source>
        <dbReference type="ARBA" id="ARBA00022598"/>
    </source>
</evidence>
<dbReference type="Proteomes" id="UP000026915">
    <property type="component" value="Chromosome 7"/>
</dbReference>
<dbReference type="Gramene" id="EOY13343">
    <property type="protein sequence ID" value="EOY13343"/>
    <property type="gene ID" value="TCM_031886"/>
</dbReference>
<reference evidence="6 7" key="1">
    <citation type="journal article" date="2013" name="Genome Biol.">
        <title>The genome sequence of the most widely cultivated cacao type and its use to identify candidate genes regulating pod color.</title>
        <authorList>
            <person name="Motamayor J.C."/>
            <person name="Mockaitis K."/>
            <person name="Schmutz J."/>
            <person name="Haiminen N."/>
            <person name="Iii D.L."/>
            <person name="Cornejo O."/>
            <person name="Findley S.D."/>
            <person name="Zheng P."/>
            <person name="Utro F."/>
            <person name="Royaert S."/>
            <person name="Saski C."/>
            <person name="Jenkins J."/>
            <person name="Podicheti R."/>
            <person name="Zhao M."/>
            <person name="Scheffler B.E."/>
            <person name="Stack J.C."/>
            <person name="Feltus F.A."/>
            <person name="Mustiga G.M."/>
            <person name="Amores F."/>
            <person name="Phillips W."/>
            <person name="Marelli J.P."/>
            <person name="May G.D."/>
            <person name="Shapiro H."/>
            <person name="Ma J."/>
            <person name="Bustamante C.D."/>
            <person name="Schnell R.J."/>
            <person name="Main D."/>
            <person name="Gilbert D."/>
            <person name="Parida L."/>
            <person name="Kuhn D.N."/>
        </authorList>
    </citation>
    <scope>NUCLEOTIDE SEQUENCE [LARGE SCALE GENOMIC DNA]</scope>
    <source>
        <strain evidence="7">cv. Matina 1-6</strain>
    </source>
</reference>
<dbReference type="GO" id="GO:0005737">
    <property type="term" value="C:cytoplasm"/>
    <property type="evidence" value="ECO:0000318"/>
    <property type="project" value="GO_Central"/>
</dbReference>
<protein>
    <submittedName>
        <fullName evidence="6">Indole-3-acetic acid-amido synthetase GH3.17</fullName>
    </submittedName>
</protein>
<dbReference type="InterPro" id="IPR055377">
    <property type="entry name" value="GH3_M"/>
</dbReference>
<evidence type="ECO:0000313" key="6">
    <source>
        <dbReference type="EMBL" id="EOY13343.1"/>
    </source>
</evidence>
<proteinExistence type="inferred from homology"/>
<evidence type="ECO:0000259" key="5">
    <source>
        <dbReference type="Pfam" id="PF23572"/>
    </source>
</evidence>
<dbReference type="InterPro" id="IPR004993">
    <property type="entry name" value="GH3"/>
</dbReference>
<dbReference type="HOGENOM" id="CLU_016249_2_1_1"/>
<comment type="similarity">
    <text evidence="1">Belongs to the IAA-amido conjugating enzyme family.</text>
</comment>
<dbReference type="InterPro" id="IPR055378">
    <property type="entry name" value="GH3_C"/>
</dbReference>
<gene>
    <name evidence="6" type="ORF">TCM_031886</name>
</gene>
<dbReference type="STRING" id="3641.A0A061F8Y2"/>
<evidence type="ECO:0000256" key="1">
    <source>
        <dbReference type="ARBA" id="ARBA00008068"/>
    </source>
</evidence>
<dbReference type="InParanoid" id="A0A061F8Y2"/>
<accession>A0A061F8Y2</accession>
<dbReference type="Pfam" id="PF23571">
    <property type="entry name" value="GH3_M"/>
    <property type="match status" value="1"/>
</dbReference>
<name>A0A061F8Y2_THECC</name>
<sequence>MASNSLDELLFKQDLILSKFKDFGGLVNLHLVTKKDYLVGSYDIVREGLWQMDIPTGWASPTVLLIFTPPIALYVKVYGRWTDQLGLQKAAAYGKKTTTPLNWWWRHGLCSQKQQQGKDSLEMETDKYLKIMEELTSNAHEIQEKLLEEILKRNAGTEYLKGYLHGQADKKLFKENVPISTYEDSMPYIDRIANGESSDILLADPIKFLCNYTGTTGGKRKLIPYTAESLDKMCLQQILAEAVMGKYFDGLDKGKGMYFFFASPEVETPCGLMESSYATTYFKSSGFENSVAKICTSPVETILCLDSQQSMYCQLLIGLLQRDQVLRVGTIFASALVRSIKFLEDCWKELCFNIRTGRASDWITDAGCRNALSSVLTEPNPELADSIERACGGQSWQGIVKKLFPKTKYTGVIVTGSMSQYIKILDFYCGGLPIVSGYYSCSEAVCGINLKPLSKASEVSYTFLPNMAYFEFLPVKEDNEKLTQESRETENKNEDIEPVDLVNVKLGQCYELLVTTLTGLYRYNVGDVLMATGFHNNAPQFRFIERKNVALNLEFEKTTETDLSRAVTDAEVLLEPLGFLLIGHTSYADTSSKPGHYVLFWELKIPGTSDMPKLDPKIMEQCCSTVEKSLNFQYGIHRKYGVIGPLEIRVVKYGTFDALMDFYVSRGASITQYKTPCCIKLEDAINVLDSKVVGRYFSPNTLY</sequence>
<keyword evidence="7" id="KW-1185">Reference proteome</keyword>
<evidence type="ECO:0000313" key="7">
    <source>
        <dbReference type="Proteomes" id="UP000026915"/>
    </source>
</evidence>
<dbReference type="EMBL" id="CM001885">
    <property type="protein sequence ID" value="EOY13343.1"/>
    <property type="molecule type" value="Genomic_DNA"/>
</dbReference>
<feature type="domain" description="GH3 middle" evidence="4">
    <location>
        <begin position="461"/>
        <end position="546"/>
    </location>
</feature>
<keyword evidence="2" id="KW-0436">Ligase</keyword>
<evidence type="ECO:0000259" key="4">
    <source>
        <dbReference type="Pfam" id="PF23571"/>
    </source>
</evidence>
<feature type="coiled-coil region" evidence="3">
    <location>
        <begin position="118"/>
        <end position="152"/>
    </location>
</feature>
<dbReference type="Pfam" id="PF23572">
    <property type="entry name" value="GH3_C"/>
    <property type="match status" value="1"/>
</dbReference>
<evidence type="ECO:0000256" key="3">
    <source>
        <dbReference type="SAM" id="Coils"/>
    </source>
</evidence>
<feature type="domain" description="GH3 C-terminal" evidence="5">
    <location>
        <begin position="562"/>
        <end position="680"/>
    </location>
</feature>
<dbReference type="PANTHER" id="PTHR31901:SF95">
    <property type="entry name" value="INDOLE-3-ACETIC ACID-AMIDO SYNTHETASE GH3.17-LIKE"/>
    <property type="match status" value="1"/>
</dbReference>
<dbReference type="eggNOG" id="ENOG502QPMU">
    <property type="taxonomic scope" value="Eukaryota"/>
</dbReference>
<keyword evidence="3" id="KW-0175">Coiled coil</keyword>